<dbReference type="GO" id="GO:0033754">
    <property type="term" value="F:indoleamine 2,3-dioxygenase activity"/>
    <property type="evidence" value="ECO:0007669"/>
    <property type="project" value="UniProtKB-EC"/>
</dbReference>
<keyword evidence="7" id="KW-1185">Reference proteome</keyword>
<dbReference type="GO" id="GO:0020037">
    <property type="term" value="F:heme binding"/>
    <property type="evidence" value="ECO:0007669"/>
    <property type="project" value="UniProtKB-UniRule"/>
</dbReference>
<comment type="function">
    <text evidence="5">Produces N-formyl-kynurenine through the oxidation of tryptophan.</text>
</comment>
<dbReference type="EMBL" id="JAVHNQ010000019">
    <property type="protein sequence ID" value="KAK6329669.1"/>
    <property type="molecule type" value="Genomic_DNA"/>
</dbReference>
<proteinExistence type="inferred from homology"/>
<dbReference type="SUPFAM" id="SSF140959">
    <property type="entry name" value="Indolic compounds 2,3-dioxygenase-like"/>
    <property type="match status" value="1"/>
</dbReference>
<dbReference type="FunFam" id="1.20.58.480:FF:000004">
    <property type="entry name" value="Indoleamine 2,3-dioxygenase subfamily"/>
    <property type="match status" value="1"/>
</dbReference>
<dbReference type="GO" id="GO:0019441">
    <property type="term" value="P:L-tryptophan catabolic process to kynurenine"/>
    <property type="evidence" value="ECO:0007669"/>
    <property type="project" value="UniProtKB-UniRule"/>
</dbReference>
<evidence type="ECO:0000256" key="1">
    <source>
        <dbReference type="ARBA" id="ARBA00007119"/>
    </source>
</evidence>
<dbReference type="InterPro" id="IPR000898">
    <property type="entry name" value="Indolamine_dOase"/>
</dbReference>
<feature type="binding site" description="proximal binding residue" evidence="4">
    <location>
        <position position="365"/>
    </location>
    <ligand>
        <name>heme b</name>
        <dbReference type="ChEBI" id="CHEBI:60344"/>
    </ligand>
    <ligandPart>
        <name>Fe</name>
        <dbReference type="ChEBI" id="CHEBI:18248"/>
    </ligandPart>
</feature>
<reference evidence="6 7" key="1">
    <citation type="submission" date="2019-10" db="EMBL/GenBank/DDBJ databases">
        <authorList>
            <person name="Palmer J.M."/>
        </authorList>
    </citation>
    <scope>NUCLEOTIDE SEQUENCE [LARGE SCALE GENOMIC DNA]</scope>
    <source>
        <strain evidence="6 7">TWF696</strain>
    </source>
</reference>
<comment type="similarity">
    <text evidence="1 5">Belongs to the indoleamine 2,3-dioxygenase family.</text>
</comment>
<sequence length="491" mass="54776">MVHLPIPRLEDYSISATTGFLPDAPPLTALQDPYYGPWEAIISNLQALLLSKKIRQEVNKLPVLSTIRLEAEAEWRRAYVILSFLSHSYIWGDTTPAETLPPAISIPYLAVSARLEVPPVATYAALCLWNFRPIFQVDVFDDLSNLATLHTFTGALDESWFYLVSIAIEARGAAILPAMLDAIENAREGNIDRVIPSLQSIAERLGELTHLLSRMYENCDPHIFYTRIRPYLAGSKNMSEAGLPRGVKYLDGSGNEPFRHYSGGSNAQSSLIQAFDILLGVEHRPTGDRKLGPQTAHTSSEYQAKSHNFILEMRKYMPGPHRRFLEHLAKVSNIRAFVEEHSSHGALTVAYDACLHMLRGFRDKHIQIVSRYIVLPAKEHRIANGTAMQKTKSTSPPSIRMALQSPPVQFQGLARTPQQQVDLRGTGGTALIPFLKQARDETGDPSIGAWARRLLTNSRNSFFSRDTETVKIQGLAGQWLDSEDVGGICHW</sequence>
<dbReference type="AlphaFoldDB" id="A0AAV9TW21"/>
<dbReference type="Pfam" id="PF01231">
    <property type="entry name" value="IDO"/>
    <property type="match status" value="1"/>
</dbReference>
<dbReference type="Gene3D" id="1.20.58.480">
    <property type="match status" value="1"/>
</dbReference>
<comment type="catalytic activity">
    <reaction evidence="5">
        <text>L-tryptophan + O2 = N-formyl-L-kynurenine</text>
        <dbReference type="Rhea" id="RHEA:24536"/>
        <dbReference type="ChEBI" id="CHEBI:15379"/>
        <dbReference type="ChEBI" id="CHEBI:57912"/>
        <dbReference type="ChEBI" id="CHEBI:58629"/>
    </reaction>
</comment>
<evidence type="ECO:0000256" key="5">
    <source>
        <dbReference type="RuleBase" id="RU369119"/>
    </source>
</evidence>
<organism evidence="6 7">
    <name type="scientific">Orbilia brochopaga</name>
    <dbReference type="NCBI Taxonomy" id="3140254"/>
    <lineage>
        <taxon>Eukaryota</taxon>
        <taxon>Fungi</taxon>
        <taxon>Dikarya</taxon>
        <taxon>Ascomycota</taxon>
        <taxon>Pezizomycotina</taxon>
        <taxon>Orbiliomycetes</taxon>
        <taxon>Orbiliales</taxon>
        <taxon>Orbiliaceae</taxon>
        <taxon>Orbilia</taxon>
    </lineage>
</organism>
<keyword evidence="5" id="KW-0560">Oxidoreductase</keyword>
<accession>A0AAV9TW21</accession>
<dbReference type="EC" id="1.13.11.52" evidence="5"/>
<evidence type="ECO:0000313" key="6">
    <source>
        <dbReference type="EMBL" id="KAK6329669.1"/>
    </source>
</evidence>
<evidence type="ECO:0000313" key="7">
    <source>
        <dbReference type="Proteomes" id="UP001375240"/>
    </source>
</evidence>
<keyword evidence="5" id="KW-0223">Dioxygenase</keyword>
<protein>
    <recommendedName>
        <fullName evidence="5">Indoleamine 2,3-dioxygenase</fullName>
        <ecNumber evidence="5">1.13.11.52</ecNumber>
    </recommendedName>
</protein>
<keyword evidence="4 5" id="KW-0349">Heme</keyword>
<dbReference type="GO" id="GO:0046872">
    <property type="term" value="F:metal ion binding"/>
    <property type="evidence" value="ECO:0007669"/>
    <property type="project" value="UniProtKB-UniRule"/>
</dbReference>
<dbReference type="InterPro" id="IPR037217">
    <property type="entry name" value="Trp/Indoleamine_2_3_dOase-like"/>
</dbReference>
<comment type="caution">
    <text evidence="6">The sequence shown here is derived from an EMBL/GenBank/DDBJ whole genome shotgun (WGS) entry which is preliminary data.</text>
</comment>
<keyword evidence="3 4" id="KW-0408">Iron</keyword>
<dbReference type="GO" id="GO:0005737">
    <property type="term" value="C:cytoplasm"/>
    <property type="evidence" value="ECO:0007669"/>
    <property type="project" value="TreeGrafter"/>
</dbReference>
<evidence type="ECO:0000256" key="3">
    <source>
        <dbReference type="ARBA" id="ARBA00023004"/>
    </source>
</evidence>
<evidence type="ECO:0000256" key="4">
    <source>
        <dbReference type="PIRSR" id="PIRSR600898-1"/>
    </source>
</evidence>
<name>A0AAV9TW21_9PEZI</name>
<keyword evidence="2 4" id="KW-0479">Metal-binding</keyword>
<dbReference type="PANTHER" id="PTHR28657">
    <property type="entry name" value="INDOLEAMINE 2,3-DIOXYGENASE"/>
    <property type="match status" value="1"/>
</dbReference>
<dbReference type="GO" id="GO:0034354">
    <property type="term" value="P:'de novo' NAD+ biosynthetic process from L-tryptophan"/>
    <property type="evidence" value="ECO:0007669"/>
    <property type="project" value="TreeGrafter"/>
</dbReference>
<dbReference type="PANTHER" id="PTHR28657:SF5">
    <property type="entry name" value="INDOLEAMINE 2,3-DIOXYGENASE"/>
    <property type="match status" value="1"/>
</dbReference>
<evidence type="ECO:0000256" key="2">
    <source>
        <dbReference type="ARBA" id="ARBA00022723"/>
    </source>
</evidence>
<dbReference type="PROSITE" id="PS00876">
    <property type="entry name" value="IDO_1"/>
    <property type="match status" value="1"/>
</dbReference>
<dbReference type="Proteomes" id="UP001375240">
    <property type="component" value="Unassembled WGS sequence"/>
</dbReference>
<gene>
    <name evidence="6" type="ORF">TWF696_003542</name>
</gene>